<gene>
    <name evidence="3" type="ORF">DMH04_45705</name>
</gene>
<sequence length="90" mass="9907">MDQIPIRTLNQDTATVLERVANGETVEITNRGKPVARLVPVSSGELDDLVEMGWAKAPTLPRPFVVPAGSIDHEKSATNALIAMREEERW</sequence>
<dbReference type="InterPro" id="IPR006442">
    <property type="entry name" value="Antitoxin_Phd/YefM"/>
</dbReference>
<dbReference type="SUPFAM" id="SSF143120">
    <property type="entry name" value="YefM-like"/>
    <property type="match status" value="1"/>
</dbReference>
<dbReference type="NCBIfam" id="TIGR01552">
    <property type="entry name" value="phd_fam"/>
    <property type="match status" value="1"/>
</dbReference>
<dbReference type="RefSeq" id="WP_037270245.1">
    <property type="nucleotide sequence ID" value="NZ_QHKI01000069.1"/>
</dbReference>
<dbReference type="AlphaFoldDB" id="A0A428YND2"/>
<dbReference type="OrthoDB" id="557859at2"/>
<name>A0A428YND2_KIBAR</name>
<evidence type="ECO:0000313" key="3">
    <source>
        <dbReference type="EMBL" id="RSM69856.1"/>
    </source>
</evidence>
<comment type="similarity">
    <text evidence="1 2">Belongs to the phD/YefM antitoxin family.</text>
</comment>
<dbReference type="Proteomes" id="UP000287547">
    <property type="component" value="Unassembled WGS sequence"/>
</dbReference>
<dbReference type="PANTHER" id="PTHR35377">
    <property type="entry name" value="ANTITOXIN VAPB49-RELATED-RELATED"/>
    <property type="match status" value="1"/>
</dbReference>
<dbReference type="EMBL" id="QHKI01000069">
    <property type="protein sequence ID" value="RSM69856.1"/>
    <property type="molecule type" value="Genomic_DNA"/>
</dbReference>
<evidence type="ECO:0000256" key="1">
    <source>
        <dbReference type="ARBA" id="ARBA00009981"/>
    </source>
</evidence>
<proteinExistence type="inferred from homology"/>
<dbReference type="Pfam" id="PF02604">
    <property type="entry name" value="PhdYeFM_antitox"/>
    <property type="match status" value="1"/>
</dbReference>
<comment type="caution">
    <text evidence="3">The sequence shown here is derived from an EMBL/GenBank/DDBJ whole genome shotgun (WGS) entry which is preliminary data.</text>
</comment>
<dbReference type="GO" id="GO:0097351">
    <property type="term" value="F:toxin sequestering activity"/>
    <property type="evidence" value="ECO:0007669"/>
    <property type="project" value="TreeGrafter"/>
</dbReference>
<protein>
    <recommendedName>
        <fullName evidence="2">Antitoxin</fullName>
    </recommendedName>
</protein>
<organism evidence="3 4">
    <name type="scientific">Kibdelosporangium aridum</name>
    <dbReference type="NCBI Taxonomy" id="2030"/>
    <lineage>
        <taxon>Bacteria</taxon>
        <taxon>Bacillati</taxon>
        <taxon>Actinomycetota</taxon>
        <taxon>Actinomycetes</taxon>
        <taxon>Pseudonocardiales</taxon>
        <taxon>Pseudonocardiaceae</taxon>
        <taxon>Kibdelosporangium</taxon>
    </lineage>
</organism>
<dbReference type="Gene3D" id="3.40.1620.10">
    <property type="entry name" value="YefM-like domain"/>
    <property type="match status" value="1"/>
</dbReference>
<evidence type="ECO:0000313" key="4">
    <source>
        <dbReference type="Proteomes" id="UP000287547"/>
    </source>
</evidence>
<evidence type="ECO:0000256" key="2">
    <source>
        <dbReference type="RuleBase" id="RU362080"/>
    </source>
</evidence>
<dbReference type="InterPro" id="IPR051416">
    <property type="entry name" value="phD-YefM_TA_antitoxins"/>
</dbReference>
<dbReference type="InterPro" id="IPR036165">
    <property type="entry name" value="YefM-like_sf"/>
</dbReference>
<reference evidence="3 4" key="1">
    <citation type="submission" date="2018-05" db="EMBL/GenBank/DDBJ databases">
        <title>Evolution of GPA BGCs.</title>
        <authorList>
            <person name="Waglechner N."/>
            <person name="Wright G.D."/>
        </authorList>
    </citation>
    <scope>NUCLEOTIDE SEQUENCE [LARGE SCALE GENOMIC DNA]</scope>
    <source>
        <strain evidence="3 4">A82846</strain>
    </source>
</reference>
<dbReference type="PANTHER" id="PTHR35377:SF5">
    <property type="entry name" value="ANTITOXIN VAPB46"/>
    <property type="match status" value="1"/>
</dbReference>
<comment type="function">
    <text evidence="2">Antitoxin component of a type II toxin-antitoxin (TA) system.</text>
</comment>
<accession>A0A428YND2</accession>